<reference evidence="3" key="1">
    <citation type="submission" date="2016-10" db="EMBL/GenBank/DDBJ databases">
        <authorList>
            <person name="Varghese N."/>
            <person name="Submissions S."/>
        </authorList>
    </citation>
    <scope>NUCLEOTIDE SEQUENCE [LARGE SCALE GENOMIC DNA]</scope>
    <source>
        <strain evidence="3">DSM 44654</strain>
    </source>
</reference>
<protein>
    <submittedName>
        <fullName evidence="2">Uncharacterized protein</fullName>
    </submittedName>
</protein>
<feature type="compositionally biased region" description="Acidic residues" evidence="1">
    <location>
        <begin position="79"/>
        <end position="89"/>
    </location>
</feature>
<dbReference type="RefSeq" id="WP_086681464.1">
    <property type="nucleotide sequence ID" value="NZ_FNUJ01000007.1"/>
</dbReference>
<evidence type="ECO:0000313" key="3">
    <source>
        <dbReference type="Proteomes" id="UP000198878"/>
    </source>
</evidence>
<dbReference type="EMBL" id="FNUJ01000007">
    <property type="protein sequence ID" value="SEF34323.1"/>
    <property type="molecule type" value="Genomic_DNA"/>
</dbReference>
<evidence type="ECO:0000256" key="1">
    <source>
        <dbReference type="SAM" id="MobiDB-lite"/>
    </source>
</evidence>
<proteinExistence type="predicted"/>
<sequence length="119" mass="11919">MALPTCDPLAPLANSPAELIAAITTPHPDTPILNAWVEALGAARVAALLSDDTAEPAPDAAPVEPDTAEPASEPAPTDDVADAPGEAEPEPGRETTGGPDDPAGDDPRQTEPDPASDAD</sequence>
<name>A0A1H5R7H2_9PSEU</name>
<feature type="region of interest" description="Disordered" evidence="1">
    <location>
        <begin position="50"/>
        <end position="119"/>
    </location>
</feature>
<evidence type="ECO:0000313" key="2">
    <source>
        <dbReference type="EMBL" id="SEF34323.1"/>
    </source>
</evidence>
<keyword evidence="3" id="KW-1185">Reference proteome</keyword>
<feature type="compositionally biased region" description="Low complexity" evidence="1">
    <location>
        <begin position="55"/>
        <end position="71"/>
    </location>
</feature>
<dbReference type="AlphaFoldDB" id="A0A1H5R7H2"/>
<gene>
    <name evidence="2" type="ORF">SAMN05421837_107321</name>
</gene>
<dbReference type="STRING" id="218821.SAMN05421837_107321"/>
<accession>A0A1H5R7H2</accession>
<dbReference type="Proteomes" id="UP000198878">
    <property type="component" value="Unassembled WGS sequence"/>
</dbReference>
<organism evidence="2 3">
    <name type="scientific">Amycolatopsis pretoriensis</name>
    <dbReference type="NCBI Taxonomy" id="218821"/>
    <lineage>
        <taxon>Bacteria</taxon>
        <taxon>Bacillati</taxon>
        <taxon>Actinomycetota</taxon>
        <taxon>Actinomycetes</taxon>
        <taxon>Pseudonocardiales</taxon>
        <taxon>Pseudonocardiaceae</taxon>
        <taxon>Amycolatopsis</taxon>
    </lineage>
</organism>